<comment type="similarity">
    <text evidence="2 9">Belongs to the COX20 family.</text>
</comment>
<comment type="caution">
    <text evidence="11">The sequence shown here is derived from an EMBL/GenBank/DDBJ whole genome shotgun (WGS) entry which is preliminary data.</text>
</comment>
<comment type="subcellular location">
    <subcellularLocation>
        <location evidence="1 9">Mitochondrion inner membrane</location>
    </subcellularLocation>
</comment>
<evidence type="ECO:0000256" key="10">
    <source>
        <dbReference type="SAM" id="MobiDB-lite"/>
    </source>
</evidence>
<keyword evidence="8 9" id="KW-0472">Membrane</keyword>
<dbReference type="eggNOG" id="ENOG502S3BD">
    <property type="taxonomic scope" value="Eukaryota"/>
</dbReference>
<dbReference type="OMA" id="ISISTWQ"/>
<feature type="region of interest" description="Disordered" evidence="10">
    <location>
        <begin position="117"/>
        <end position="147"/>
    </location>
</feature>
<reference evidence="11 12" key="1">
    <citation type="journal article" date="2011" name="PLoS Pathog.">
        <title>Endophytic Life Strategies Decoded by Genome and Transcriptome Analyses of the Mutualistic Root Symbiont Piriformospora indica.</title>
        <authorList>
            <person name="Zuccaro A."/>
            <person name="Lahrmann U."/>
            <person name="Guldener U."/>
            <person name="Langen G."/>
            <person name="Pfiffi S."/>
            <person name="Biedenkopf D."/>
            <person name="Wong P."/>
            <person name="Samans B."/>
            <person name="Grimm C."/>
            <person name="Basiewicz M."/>
            <person name="Murat C."/>
            <person name="Martin F."/>
            <person name="Kogel K.H."/>
        </authorList>
    </citation>
    <scope>NUCLEOTIDE SEQUENCE [LARGE SCALE GENOMIC DNA]</scope>
    <source>
        <strain evidence="11 12">DSM 11827</strain>
    </source>
</reference>
<dbReference type="EMBL" id="CAFZ01000476">
    <property type="protein sequence ID" value="CCA75583.1"/>
    <property type="molecule type" value="Genomic_DNA"/>
</dbReference>
<keyword evidence="12" id="KW-1185">Reference proteome</keyword>
<dbReference type="InParanoid" id="G4TW90"/>
<dbReference type="GO" id="GO:0005743">
    <property type="term" value="C:mitochondrial inner membrane"/>
    <property type="evidence" value="ECO:0007669"/>
    <property type="project" value="UniProtKB-SubCell"/>
</dbReference>
<dbReference type="OrthoDB" id="14603at2759"/>
<evidence type="ECO:0000256" key="9">
    <source>
        <dbReference type="PIRNR" id="PIRNR007871"/>
    </source>
</evidence>
<sequence>MSSADDKQPAKPSSTPDEPPSRLAGATRNATFSEWWQAAKTIRPDDFRNIEQVPCARQSLMYGIAGGTAIGCTRYLTSNPRIASNWAVASFVLISAFSWRRCRSIQTSQMEQMRAVKEQLAEKARRRSAIRKERSTSAETSMEQAGP</sequence>
<accession>G4TW90</accession>
<evidence type="ECO:0000256" key="6">
    <source>
        <dbReference type="ARBA" id="ARBA00022989"/>
    </source>
</evidence>
<name>G4TW90_SERID</name>
<keyword evidence="4" id="KW-0812">Transmembrane</keyword>
<dbReference type="Proteomes" id="UP000007148">
    <property type="component" value="Unassembled WGS sequence"/>
</dbReference>
<keyword evidence="7 9" id="KW-0496">Mitochondrion</keyword>
<keyword evidence="5 9" id="KW-0999">Mitochondrion inner membrane</keyword>
<evidence type="ECO:0000313" key="12">
    <source>
        <dbReference type="Proteomes" id="UP000007148"/>
    </source>
</evidence>
<protein>
    <recommendedName>
        <fullName evidence="3 9">Cytochrome c oxidase assembly protein COX20, mitochondrial</fullName>
    </recommendedName>
</protein>
<evidence type="ECO:0000256" key="4">
    <source>
        <dbReference type="ARBA" id="ARBA00022692"/>
    </source>
</evidence>
<evidence type="ECO:0000256" key="5">
    <source>
        <dbReference type="ARBA" id="ARBA00022792"/>
    </source>
</evidence>
<dbReference type="PANTHER" id="PTHR31586:SF1">
    <property type="entry name" value="CYTOCHROME C OXIDASE ASSEMBLY PROTEIN COX20, MITOCHONDRIAL"/>
    <property type="match status" value="1"/>
</dbReference>
<dbReference type="PIRSF" id="PIRSF007871">
    <property type="entry name" value="Cox20"/>
    <property type="match status" value="1"/>
</dbReference>
<evidence type="ECO:0000256" key="1">
    <source>
        <dbReference type="ARBA" id="ARBA00004273"/>
    </source>
</evidence>
<keyword evidence="6" id="KW-1133">Transmembrane helix</keyword>
<evidence type="ECO:0000256" key="3">
    <source>
        <dbReference type="ARBA" id="ARBA00017689"/>
    </source>
</evidence>
<feature type="compositionally biased region" description="Polar residues" evidence="10">
    <location>
        <begin position="137"/>
        <end position="147"/>
    </location>
</feature>
<organism evidence="11 12">
    <name type="scientific">Serendipita indica (strain DSM 11827)</name>
    <name type="common">Root endophyte fungus</name>
    <name type="synonym">Piriformospora indica</name>
    <dbReference type="NCBI Taxonomy" id="1109443"/>
    <lineage>
        <taxon>Eukaryota</taxon>
        <taxon>Fungi</taxon>
        <taxon>Dikarya</taxon>
        <taxon>Basidiomycota</taxon>
        <taxon>Agaricomycotina</taxon>
        <taxon>Agaricomycetes</taxon>
        <taxon>Sebacinales</taxon>
        <taxon>Serendipitaceae</taxon>
        <taxon>Serendipita</taxon>
    </lineage>
</organism>
<dbReference type="Pfam" id="PF12597">
    <property type="entry name" value="Cox20"/>
    <property type="match status" value="1"/>
</dbReference>
<evidence type="ECO:0000256" key="7">
    <source>
        <dbReference type="ARBA" id="ARBA00023128"/>
    </source>
</evidence>
<dbReference type="FunCoup" id="G4TW90">
    <property type="interactions" value="138"/>
</dbReference>
<dbReference type="InterPro" id="IPR022533">
    <property type="entry name" value="Cox20"/>
</dbReference>
<proteinExistence type="inferred from homology"/>
<comment type="function">
    <text evidence="9">Involved in the assembly of the cytochrome c oxidase complex.</text>
</comment>
<dbReference type="STRING" id="1109443.G4TW90"/>
<dbReference type="HOGENOM" id="CLU_101495_2_0_1"/>
<evidence type="ECO:0000313" key="11">
    <source>
        <dbReference type="EMBL" id="CCA75583.1"/>
    </source>
</evidence>
<dbReference type="GO" id="GO:0033617">
    <property type="term" value="P:mitochondrial respiratory chain complex IV assembly"/>
    <property type="evidence" value="ECO:0007669"/>
    <property type="project" value="InterPro"/>
</dbReference>
<dbReference type="AlphaFoldDB" id="G4TW90"/>
<dbReference type="PANTHER" id="PTHR31586">
    <property type="entry name" value="CYTOCHROME C OXIDASE PROTEIN 20"/>
    <property type="match status" value="1"/>
</dbReference>
<gene>
    <name evidence="11" type="ORF">PIIN_09573</name>
</gene>
<feature type="region of interest" description="Disordered" evidence="10">
    <location>
        <begin position="1"/>
        <end position="25"/>
    </location>
</feature>
<evidence type="ECO:0000256" key="2">
    <source>
        <dbReference type="ARBA" id="ARBA00009575"/>
    </source>
</evidence>
<evidence type="ECO:0000256" key="8">
    <source>
        <dbReference type="ARBA" id="ARBA00023136"/>
    </source>
</evidence>